<evidence type="ECO:0000256" key="10">
    <source>
        <dbReference type="ARBA" id="ARBA00039005"/>
    </source>
</evidence>
<keyword evidence="8" id="KW-0408">Iron</keyword>
<keyword evidence="3" id="KW-0533">Nickel</keyword>
<dbReference type="GO" id="GO:0010309">
    <property type="term" value="F:acireductone dioxygenase [iron(II)-requiring] activity"/>
    <property type="evidence" value="ECO:0007669"/>
    <property type="project" value="UniProtKB-EC"/>
</dbReference>
<evidence type="ECO:0000256" key="5">
    <source>
        <dbReference type="ARBA" id="ARBA00022723"/>
    </source>
</evidence>
<dbReference type="Pfam" id="PF03079">
    <property type="entry name" value="ARD"/>
    <property type="match status" value="1"/>
</dbReference>
<dbReference type="PANTHER" id="PTHR23418">
    <property type="entry name" value="ACIREDUCTONE DIOXYGENASE"/>
    <property type="match status" value="1"/>
</dbReference>
<keyword evidence="7" id="KW-0560">Oxidoreductase</keyword>
<organism evidence="11 12">
    <name type="scientific">Collybiopsis luxurians FD-317 M1</name>
    <dbReference type="NCBI Taxonomy" id="944289"/>
    <lineage>
        <taxon>Eukaryota</taxon>
        <taxon>Fungi</taxon>
        <taxon>Dikarya</taxon>
        <taxon>Basidiomycota</taxon>
        <taxon>Agaricomycotina</taxon>
        <taxon>Agaricomycetes</taxon>
        <taxon>Agaricomycetidae</taxon>
        <taxon>Agaricales</taxon>
        <taxon>Marasmiineae</taxon>
        <taxon>Omphalotaceae</taxon>
        <taxon>Collybiopsis</taxon>
        <taxon>Collybiopsis luxurians</taxon>
    </lineage>
</organism>
<sequence>MQAYYLSNPTKSVTPEALDAFGFKMLHVAVTATSQNQVSSLARERGYKSTEPTPNDPAKQWAQLGGTEGQLEQMKQFFAQEKTTGSETMFYVTSGGGFYDVRDPTSDAWIRIPVVPGLVLAFPAGAYHRYIMDGAYAKGFNWFKDPSLVKGSLTRSAESDNSAQRKAYLNSLGIQA</sequence>
<keyword evidence="5" id="KW-0479">Metal-binding</keyword>
<evidence type="ECO:0000313" key="12">
    <source>
        <dbReference type="Proteomes" id="UP000053593"/>
    </source>
</evidence>
<evidence type="ECO:0000256" key="2">
    <source>
        <dbReference type="ARBA" id="ARBA00001954"/>
    </source>
</evidence>
<keyword evidence="12" id="KW-1185">Reference proteome</keyword>
<reference evidence="11 12" key="1">
    <citation type="submission" date="2014-04" db="EMBL/GenBank/DDBJ databases">
        <title>Evolutionary Origins and Diversification of the Mycorrhizal Mutualists.</title>
        <authorList>
            <consortium name="DOE Joint Genome Institute"/>
            <consortium name="Mycorrhizal Genomics Consortium"/>
            <person name="Kohler A."/>
            <person name="Kuo A."/>
            <person name="Nagy L.G."/>
            <person name="Floudas D."/>
            <person name="Copeland A."/>
            <person name="Barry K.W."/>
            <person name="Cichocki N."/>
            <person name="Veneault-Fourrey C."/>
            <person name="LaButti K."/>
            <person name="Lindquist E.A."/>
            <person name="Lipzen A."/>
            <person name="Lundell T."/>
            <person name="Morin E."/>
            <person name="Murat C."/>
            <person name="Riley R."/>
            <person name="Ohm R."/>
            <person name="Sun H."/>
            <person name="Tunlid A."/>
            <person name="Henrissat B."/>
            <person name="Grigoriev I.V."/>
            <person name="Hibbett D.S."/>
            <person name="Martin F."/>
        </authorList>
    </citation>
    <scope>NUCLEOTIDE SEQUENCE [LARGE SCALE GENOMIC DNA]</scope>
    <source>
        <strain evidence="11 12">FD-317 M1</strain>
    </source>
</reference>
<comment type="cofactor">
    <cofactor evidence="2">
        <name>Fe(2+)</name>
        <dbReference type="ChEBI" id="CHEBI:29033"/>
    </cofactor>
</comment>
<evidence type="ECO:0000256" key="1">
    <source>
        <dbReference type="ARBA" id="ARBA00000428"/>
    </source>
</evidence>
<comment type="catalytic activity">
    <reaction evidence="1">
        <text>1,2-dihydroxy-5-(methylsulfanyl)pent-1-en-3-one + O2 = 4-methylsulfanyl-2-oxobutanoate + formate + 2 H(+)</text>
        <dbReference type="Rhea" id="RHEA:24504"/>
        <dbReference type="ChEBI" id="CHEBI:15378"/>
        <dbReference type="ChEBI" id="CHEBI:15379"/>
        <dbReference type="ChEBI" id="CHEBI:15740"/>
        <dbReference type="ChEBI" id="CHEBI:16723"/>
        <dbReference type="ChEBI" id="CHEBI:49252"/>
        <dbReference type="EC" id="1.13.11.54"/>
    </reaction>
</comment>
<evidence type="ECO:0000256" key="7">
    <source>
        <dbReference type="ARBA" id="ARBA00023002"/>
    </source>
</evidence>
<evidence type="ECO:0000256" key="6">
    <source>
        <dbReference type="ARBA" id="ARBA00022964"/>
    </source>
</evidence>
<dbReference type="SUPFAM" id="SSF51182">
    <property type="entry name" value="RmlC-like cupins"/>
    <property type="match status" value="1"/>
</dbReference>
<evidence type="ECO:0000256" key="9">
    <source>
        <dbReference type="ARBA" id="ARBA00023167"/>
    </source>
</evidence>
<keyword evidence="4" id="KW-0028">Amino-acid biosynthesis</keyword>
<dbReference type="Proteomes" id="UP000053593">
    <property type="component" value="Unassembled WGS sequence"/>
</dbReference>
<gene>
    <name evidence="11" type="ORF">GYMLUDRAFT_1012319</name>
</gene>
<evidence type="ECO:0000256" key="8">
    <source>
        <dbReference type="ARBA" id="ARBA00023004"/>
    </source>
</evidence>
<dbReference type="EMBL" id="KN834794">
    <property type="protein sequence ID" value="KIK56904.1"/>
    <property type="molecule type" value="Genomic_DNA"/>
</dbReference>
<dbReference type="PANTHER" id="PTHR23418:SF0">
    <property type="entry name" value="ACIREDUCTONE DIOXYGENASE"/>
    <property type="match status" value="1"/>
</dbReference>
<name>A0A0D0C3G6_9AGAR</name>
<keyword evidence="9" id="KW-0486">Methionine biosynthesis</keyword>
<dbReference type="OrthoDB" id="10354503at2759"/>
<dbReference type="HOGENOM" id="CLU_090154_1_0_1"/>
<dbReference type="AlphaFoldDB" id="A0A0D0C3G6"/>
<evidence type="ECO:0000256" key="3">
    <source>
        <dbReference type="ARBA" id="ARBA00022596"/>
    </source>
</evidence>
<dbReference type="InterPro" id="IPR004313">
    <property type="entry name" value="ARD"/>
</dbReference>
<dbReference type="Gene3D" id="2.60.120.10">
    <property type="entry name" value="Jelly Rolls"/>
    <property type="match status" value="1"/>
</dbReference>
<dbReference type="InterPro" id="IPR011051">
    <property type="entry name" value="RmlC_Cupin_sf"/>
</dbReference>
<dbReference type="InterPro" id="IPR014710">
    <property type="entry name" value="RmlC-like_jellyroll"/>
</dbReference>
<protein>
    <recommendedName>
        <fullName evidence="10">acireductone dioxygenase (Fe(2+)-requiring)</fullName>
        <ecNumber evidence="10">1.13.11.54</ecNumber>
    </recommendedName>
</protein>
<evidence type="ECO:0000256" key="4">
    <source>
        <dbReference type="ARBA" id="ARBA00022605"/>
    </source>
</evidence>
<dbReference type="GO" id="GO:0009086">
    <property type="term" value="P:methionine biosynthetic process"/>
    <property type="evidence" value="ECO:0007669"/>
    <property type="project" value="UniProtKB-KW"/>
</dbReference>
<accession>A0A0D0C3G6</accession>
<evidence type="ECO:0000313" key="11">
    <source>
        <dbReference type="EMBL" id="KIK56904.1"/>
    </source>
</evidence>
<keyword evidence="6" id="KW-0223">Dioxygenase</keyword>
<dbReference type="EC" id="1.13.11.54" evidence="10"/>
<dbReference type="GO" id="GO:0046872">
    <property type="term" value="F:metal ion binding"/>
    <property type="evidence" value="ECO:0007669"/>
    <property type="project" value="UniProtKB-KW"/>
</dbReference>
<proteinExistence type="predicted"/>